<evidence type="ECO:0000313" key="2">
    <source>
        <dbReference type="EMBL" id="KAF2864200.1"/>
    </source>
</evidence>
<dbReference type="SUPFAM" id="SSF117281">
    <property type="entry name" value="Kelch motif"/>
    <property type="match status" value="1"/>
</dbReference>
<name>A0A6A7C9T7_9PEZI</name>
<dbReference type="PANTHER" id="PTHR46063">
    <property type="entry name" value="KELCH DOMAIN-CONTAINING PROTEIN"/>
    <property type="match status" value="1"/>
</dbReference>
<gene>
    <name evidence="2" type="ORF">K470DRAFT_254523</name>
</gene>
<dbReference type="InterPro" id="IPR052588">
    <property type="entry name" value="Kelch_domain_protein"/>
</dbReference>
<proteinExistence type="predicted"/>
<dbReference type="PANTHER" id="PTHR46063:SF1">
    <property type="entry name" value="KELCH DOMAIN-CONTAINING PROTEIN 4"/>
    <property type="match status" value="1"/>
</dbReference>
<evidence type="ECO:0000313" key="3">
    <source>
        <dbReference type="Proteomes" id="UP000799421"/>
    </source>
</evidence>
<organism evidence="2 3">
    <name type="scientific">Piedraia hortae CBS 480.64</name>
    <dbReference type="NCBI Taxonomy" id="1314780"/>
    <lineage>
        <taxon>Eukaryota</taxon>
        <taxon>Fungi</taxon>
        <taxon>Dikarya</taxon>
        <taxon>Ascomycota</taxon>
        <taxon>Pezizomycotina</taxon>
        <taxon>Dothideomycetes</taxon>
        <taxon>Dothideomycetidae</taxon>
        <taxon>Capnodiales</taxon>
        <taxon>Piedraiaceae</taxon>
        <taxon>Piedraia</taxon>
    </lineage>
</organism>
<dbReference type="Pfam" id="PF24681">
    <property type="entry name" value="Kelch_KLHDC2_KLHL20_DRC7"/>
    <property type="match status" value="1"/>
</dbReference>
<keyword evidence="3" id="KW-1185">Reference proteome</keyword>
<dbReference type="Proteomes" id="UP000799421">
    <property type="component" value="Unassembled WGS sequence"/>
</dbReference>
<dbReference type="AlphaFoldDB" id="A0A6A7C9T7"/>
<evidence type="ECO:0000256" key="1">
    <source>
        <dbReference type="SAM" id="MobiDB-lite"/>
    </source>
</evidence>
<protein>
    <submittedName>
        <fullName evidence="2">Galactose oxidase</fullName>
    </submittedName>
</protein>
<feature type="non-terminal residue" evidence="2">
    <location>
        <position position="281"/>
    </location>
</feature>
<dbReference type="Gene3D" id="2.120.10.80">
    <property type="entry name" value="Kelch-type beta propeller"/>
    <property type="match status" value="1"/>
</dbReference>
<feature type="compositionally biased region" description="Basic residues" evidence="1">
    <location>
        <begin position="1"/>
        <end position="33"/>
    </location>
</feature>
<accession>A0A6A7C9T7</accession>
<dbReference type="EMBL" id="MU005958">
    <property type="protein sequence ID" value="KAF2864200.1"/>
    <property type="molecule type" value="Genomic_DNA"/>
</dbReference>
<feature type="region of interest" description="Disordered" evidence="1">
    <location>
        <begin position="1"/>
        <end position="77"/>
    </location>
</feature>
<reference evidence="2" key="1">
    <citation type="journal article" date="2020" name="Stud. Mycol.">
        <title>101 Dothideomycetes genomes: a test case for predicting lifestyles and emergence of pathogens.</title>
        <authorList>
            <person name="Haridas S."/>
            <person name="Albert R."/>
            <person name="Binder M."/>
            <person name="Bloem J."/>
            <person name="Labutti K."/>
            <person name="Salamov A."/>
            <person name="Andreopoulos B."/>
            <person name="Baker S."/>
            <person name="Barry K."/>
            <person name="Bills G."/>
            <person name="Bluhm B."/>
            <person name="Cannon C."/>
            <person name="Castanera R."/>
            <person name="Culley D."/>
            <person name="Daum C."/>
            <person name="Ezra D."/>
            <person name="Gonzalez J."/>
            <person name="Henrissat B."/>
            <person name="Kuo A."/>
            <person name="Liang C."/>
            <person name="Lipzen A."/>
            <person name="Lutzoni F."/>
            <person name="Magnuson J."/>
            <person name="Mondo S."/>
            <person name="Nolan M."/>
            <person name="Ohm R."/>
            <person name="Pangilinan J."/>
            <person name="Park H.-J."/>
            <person name="Ramirez L."/>
            <person name="Alfaro M."/>
            <person name="Sun H."/>
            <person name="Tritt A."/>
            <person name="Yoshinaga Y."/>
            <person name="Zwiers L.-H."/>
            <person name="Turgeon B."/>
            <person name="Goodwin S."/>
            <person name="Spatafora J."/>
            <person name="Crous P."/>
            <person name="Grigoriev I."/>
        </authorList>
    </citation>
    <scope>NUCLEOTIDE SEQUENCE</scope>
    <source>
        <strain evidence="2">CBS 480.64</strain>
    </source>
</reference>
<dbReference type="InterPro" id="IPR015915">
    <property type="entry name" value="Kelch-typ_b-propeller"/>
</dbReference>
<dbReference type="OrthoDB" id="4447at2759"/>
<sequence length="281" mass="31208">MAKDTKKKKAEKKARTALKTAKKAHQKTKKQRRASISSTESEDIDTILASFQTTTTTTPTPREVKCPPPRARSATTLLPSPTSKELILFGGEFFSGERASFSNELFIYKVASRQWRRVEGDGPLPRSGHAVALLPSKGEYYLFGGEFSSSRQKAFYHYGDLWRLTARGGWAWERIGNSTAKGGAGPSARSGHRMVAYKQFVFLFGGFQDTANETKYLDDTWVFDTSTEKWWSVATQGLKPAARSSFSFLPHPEGAVLVGGYSRVKETLRGGRTTTRPLVHV</sequence>